<name>A0A1G6X3Z7_9BACT</name>
<keyword evidence="2" id="KW-1003">Cell membrane</keyword>
<evidence type="ECO:0000256" key="1">
    <source>
        <dbReference type="ARBA" id="ARBA00004651"/>
    </source>
</evidence>
<dbReference type="PANTHER" id="PTHR30625">
    <property type="entry name" value="PROTEIN TOLQ"/>
    <property type="match status" value="1"/>
</dbReference>
<keyword evidence="5 8" id="KW-0472">Membrane</keyword>
<evidence type="ECO:0000256" key="3">
    <source>
        <dbReference type="ARBA" id="ARBA00022692"/>
    </source>
</evidence>
<evidence type="ECO:0000256" key="5">
    <source>
        <dbReference type="ARBA" id="ARBA00023136"/>
    </source>
</evidence>
<keyword evidence="3 8" id="KW-0812">Transmembrane</keyword>
<feature type="transmembrane region" description="Helical" evidence="8">
    <location>
        <begin position="371"/>
        <end position="395"/>
    </location>
</feature>
<dbReference type="GO" id="GO:0005886">
    <property type="term" value="C:plasma membrane"/>
    <property type="evidence" value="ECO:0007669"/>
    <property type="project" value="UniProtKB-SubCell"/>
</dbReference>
<evidence type="ECO:0000256" key="9">
    <source>
        <dbReference type="SAM" id="SignalP"/>
    </source>
</evidence>
<organism evidence="11 12">
    <name type="scientific">Desulfuromonas thiophila</name>
    <dbReference type="NCBI Taxonomy" id="57664"/>
    <lineage>
        <taxon>Bacteria</taxon>
        <taxon>Pseudomonadati</taxon>
        <taxon>Thermodesulfobacteriota</taxon>
        <taxon>Desulfuromonadia</taxon>
        <taxon>Desulfuromonadales</taxon>
        <taxon>Desulfuromonadaceae</taxon>
        <taxon>Desulfuromonas</taxon>
    </lineage>
</organism>
<accession>A0A1G6X3Z7</accession>
<evidence type="ECO:0000256" key="2">
    <source>
        <dbReference type="ARBA" id="ARBA00022475"/>
    </source>
</evidence>
<feature type="signal peptide" evidence="9">
    <location>
        <begin position="1"/>
        <end position="24"/>
    </location>
</feature>
<feature type="coiled-coil region" evidence="7">
    <location>
        <begin position="58"/>
        <end position="116"/>
    </location>
</feature>
<protein>
    <submittedName>
        <fullName evidence="11">Outer membrane transport energization protein ExbB</fullName>
    </submittedName>
</protein>
<evidence type="ECO:0000256" key="6">
    <source>
        <dbReference type="RuleBase" id="RU004057"/>
    </source>
</evidence>
<feature type="transmembrane region" description="Helical" evidence="8">
    <location>
        <begin position="415"/>
        <end position="436"/>
    </location>
</feature>
<evidence type="ECO:0000313" key="11">
    <source>
        <dbReference type="EMBL" id="SDD72809.1"/>
    </source>
</evidence>
<evidence type="ECO:0000256" key="7">
    <source>
        <dbReference type="SAM" id="Coils"/>
    </source>
</evidence>
<keyword evidence="12" id="KW-1185">Reference proteome</keyword>
<evidence type="ECO:0000313" key="12">
    <source>
        <dbReference type="Proteomes" id="UP000243205"/>
    </source>
</evidence>
<dbReference type="InterPro" id="IPR017270">
    <property type="entry name" value="MotA/TolQ/ExbB-rel"/>
</dbReference>
<dbReference type="Proteomes" id="UP000243205">
    <property type="component" value="Unassembled WGS sequence"/>
</dbReference>
<reference evidence="12" key="1">
    <citation type="submission" date="2016-10" db="EMBL/GenBank/DDBJ databases">
        <authorList>
            <person name="Varghese N."/>
            <person name="Submissions S."/>
        </authorList>
    </citation>
    <scope>NUCLEOTIDE SEQUENCE [LARGE SCALE GENOMIC DNA]</scope>
    <source>
        <strain evidence="12">DSM 8987</strain>
    </source>
</reference>
<dbReference type="EMBL" id="FNAQ01000001">
    <property type="protein sequence ID" value="SDD72809.1"/>
    <property type="molecule type" value="Genomic_DNA"/>
</dbReference>
<evidence type="ECO:0000256" key="4">
    <source>
        <dbReference type="ARBA" id="ARBA00022989"/>
    </source>
</evidence>
<dbReference type="AlphaFoldDB" id="A0A1G6X3Z7"/>
<dbReference type="RefSeq" id="WP_092075283.1">
    <property type="nucleotide sequence ID" value="NZ_FNAQ01000001.1"/>
</dbReference>
<dbReference type="GO" id="GO:0017038">
    <property type="term" value="P:protein import"/>
    <property type="evidence" value="ECO:0007669"/>
    <property type="project" value="TreeGrafter"/>
</dbReference>
<dbReference type="PIRSF" id="PIRSF037714">
    <property type="entry name" value="TolR"/>
    <property type="match status" value="1"/>
</dbReference>
<keyword evidence="9" id="KW-0732">Signal</keyword>
<sequence length="475" mass="51747">MSYGDKKRIGGVLGLLLLVPVLTAATETAGSAVVDVRAVYQQLSRQQQQSAAELAGTRDQVGRSRAELEQQAERLRQTNAGLRRQLQEQEDQLAQLQRQADLLRDSRRQEEQAQRQILAALRTGAGQLEELLQASPLYQPLPPALLDSTAVPALADLRQLEDLYFRLMEDGATVSLMTRAYIDGRGEERQGPVLRLGPFLTLAQTAEGLRLLQPDAASGRLRVSAARPDGRLRRQLQRYLEGESAAVPLDLTQGAALQHLSRQKGFVARLQEGGILVWPIVLLALAAALIGMERALFLKRVHDNTDRTMTAVNHNAAAGDWQACQQLVNGRSTPVYNVVRAGLEARHEQREVLESVLQEAILKELPRLERALPLLGIMAAVAPLLGLLGTVTGMIDTFEVINIHGSGDPKLLSGGISVALVTTMLGLMVAIPIMLLHTVLSRQVEHIIGDMEEKSVTLINIIQRCGLGGCGVARD</sequence>
<dbReference type="PANTHER" id="PTHR30625:SF11">
    <property type="entry name" value="MOTA_TOLQ_EXBB PROTON CHANNEL DOMAIN-CONTAINING PROTEIN"/>
    <property type="match status" value="1"/>
</dbReference>
<feature type="domain" description="MotA/TolQ/ExbB proton channel" evidence="10">
    <location>
        <begin position="334"/>
        <end position="452"/>
    </location>
</feature>
<comment type="subcellular location">
    <subcellularLocation>
        <location evidence="1">Cell membrane</location>
        <topology evidence="1">Multi-pass membrane protein</topology>
    </subcellularLocation>
    <subcellularLocation>
        <location evidence="6">Membrane</location>
        <topology evidence="6">Multi-pass membrane protein</topology>
    </subcellularLocation>
</comment>
<proteinExistence type="inferred from homology"/>
<feature type="chain" id="PRO_5017316877" evidence="9">
    <location>
        <begin position="25"/>
        <end position="475"/>
    </location>
</feature>
<evidence type="ECO:0000259" key="10">
    <source>
        <dbReference type="Pfam" id="PF01618"/>
    </source>
</evidence>
<feature type="transmembrane region" description="Helical" evidence="8">
    <location>
        <begin position="275"/>
        <end position="292"/>
    </location>
</feature>
<gene>
    <name evidence="11" type="ORF">SAMN05661003_101128</name>
</gene>
<dbReference type="STRING" id="57664.SAMN05661003_101128"/>
<evidence type="ECO:0000256" key="8">
    <source>
        <dbReference type="SAM" id="Phobius"/>
    </source>
</evidence>
<dbReference type="InterPro" id="IPR050790">
    <property type="entry name" value="ExbB/TolQ_transport"/>
</dbReference>
<keyword evidence="7" id="KW-0175">Coiled coil</keyword>
<comment type="similarity">
    <text evidence="6">Belongs to the exbB/tolQ family.</text>
</comment>
<dbReference type="InterPro" id="IPR002898">
    <property type="entry name" value="MotA_ExbB_proton_chnl"/>
</dbReference>
<keyword evidence="4 8" id="KW-1133">Transmembrane helix</keyword>
<dbReference type="OrthoDB" id="4045at2"/>
<dbReference type="Pfam" id="PF01618">
    <property type="entry name" value="MotA_ExbB"/>
    <property type="match status" value="1"/>
</dbReference>
<keyword evidence="6" id="KW-0813">Transport</keyword>
<keyword evidence="6" id="KW-0653">Protein transport</keyword>